<feature type="transmembrane region" description="Helical" evidence="1">
    <location>
        <begin position="181"/>
        <end position="200"/>
    </location>
</feature>
<evidence type="ECO:0000313" key="2">
    <source>
        <dbReference type="EMBL" id="PSL04075.1"/>
    </source>
</evidence>
<feature type="transmembrane region" description="Helical" evidence="1">
    <location>
        <begin position="246"/>
        <end position="265"/>
    </location>
</feature>
<feature type="transmembrane region" description="Helical" evidence="1">
    <location>
        <begin position="62"/>
        <end position="83"/>
    </location>
</feature>
<dbReference type="Proteomes" id="UP000243528">
    <property type="component" value="Unassembled WGS sequence"/>
</dbReference>
<feature type="transmembrane region" description="Helical" evidence="1">
    <location>
        <begin position="277"/>
        <end position="303"/>
    </location>
</feature>
<evidence type="ECO:0000313" key="3">
    <source>
        <dbReference type="Proteomes" id="UP000243528"/>
    </source>
</evidence>
<keyword evidence="1" id="KW-0812">Transmembrane</keyword>
<feature type="transmembrane region" description="Helical" evidence="1">
    <location>
        <begin position="366"/>
        <end position="384"/>
    </location>
</feature>
<organism evidence="2 3">
    <name type="scientific">Haloactinopolyspora alba</name>
    <dbReference type="NCBI Taxonomy" id="648780"/>
    <lineage>
        <taxon>Bacteria</taxon>
        <taxon>Bacillati</taxon>
        <taxon>Actinomycetota</taxon>
        <taxon>Actinomycetes</taxon>
        <taxon>Jiangellales</taxon>
        <taxon>Jiangellaceae</taxon>
        <taxon>Haloactinopolyspora</taxon>
    </lineage>
</organism>
<feature type="transmembrane region" description="Helical" evidence="1">
    <location>
        <begin position="104"/>
        <end position="127"/>
    </location>
</feature>
<gene>
    <name evidence="2" type="ORF">CLV30_10677</name>
</gene>
<evidence type="ECO:0000256" key="1">
    <source>
        <dbReference type="SAM" id="Phobius"/>
    </source>
</evidence>
<dbReference type="AlphaFoldDB" id="A0A2P8E3M1"/>
<proteinExistence type="predicted"/>
<accession>A0A2P8E3M1</accession>
<feature type="transmembrane region" description="Helical" evidence="1">
    <location>
        <begin position="323"/>
        <end position="345"/>
    </location>
</feature>
<feature type="transmembrane region" description="Helical" evidence="1">
    <location>
        <begin position="139"/>
        <end position="169"/>
    </location>
</feature>
<name>A0A2P8E3M1_9ACTN</name>
<evidence type="ECO:0008006" key="4">
    <source>
        <dbReference type="Google" id="ProtNLM"/>
    </source>
</evidence>
<keyword evidence="1" id="KW-0472">Membrane</keyword>
<feature type="transmembrane region" description="Helical" evidence="1">
    <location>
        <begin position="543"/>
        <end position="566"/>
    </location>
</feature>
<reference evidence="2 3" key="1">
    <citation type="submission" date="2018-03" db="EMBL/GenBank/DDBJ databases">
        <title>Genomic Encyclopedia of Archaeal and Bacterial Type Strains, Phase II (KMG-II): from individual species to whole genera.</title>
        <authorList>
            <person name="Goeker M."/>
        </authorList>
    </citation>
    <scope>NUCLEOTIDE SEQUENCE [LARGE SCALE GENOMIC DNA]</scope>
    <source>
        <strain evidence="2 3">DSM 45211</strain>
    </source>
</reference>
<keyword evidence="3" id="KW-1185">Reference proteome</keyword>
<keyword evidence="1" id="KW-1133">Transmembrane helix</keyword>
<sequence>MLLGLLVLAPLAAPGYVLSYDMVAVPDQALLPSSIGLSSALPRAVPLDAVVAVADSVVPGAVLQRLVLGAIVVGGALGAASALPSRSPWPRLVAASVYGWNAYLAERLVLGHWPVLIAYAALPWLLVAARRMRAGRPGAGAAGVVLVGAASVTATGGIIATVLFATQALVPGGTRRRSRRLLPVLAAVALQAPWVVPGVFRPGSAVSDAAGVEAFATRADMPWGLPGSVATLGGVWNAAVVPDSRAAVSSALLSAVVVVLAAAGLRELARRVGRAEVMALGGLAAAGIVLAIAGAVPAGEAAVQWLVTHVPGSGLIRDGQKFLAWYAPLLALAAASGAAALARAVGDTRARTGTRAAPTMRAEPTGRAGPAVLIVAALLPVAALPDLAWGAAGRLTPVEYPAEWSQVRTALAQTPGDGDLVVLPFQPFRSFPWTDGRTVLDPAPRFLRIETVVPDTLPVGGTVVPGEDERAARVGAALRGPEPLAGLAAAGVGWVAVHRDTPGTVPTAVTSGAEPVELTGRLDLYRVPGTVEPWTEIPSARPVVLADIVFLVIVVGASVDLVRIACLGRRRSLRSPVS</sequence>
<dbReference type="EMBL" id="PYGE01000006">
    <property type="protein sequence ID" value="PSL04075.1"/>
    <property type="molecule type" value="Genomic_DNA"/>
</dbReference>
<protein>
    <recommendedName>
        <fullName evidence="4">Membrane protein YfhO</fullName>
    </recommendedName>
</protein>
<comment type="caution">
    <text evidence="2">The sequence shown here is derived from an EMBL/GenBank/DDBJ whole genome shotgun (WGS) entry which is preliminary data.</text>
</comment>